<dbReference type="GO" id="GO:0009086">
    <property type="term" value="P:methionine biosynthetic process"/>
    <property type="evidence" value="ECO:0007669"/>
    <property type="project" value="UniProtKB-KW"/>
</dbReference>
<dbReference type="GO" id="GO:0006164">
    <property type="term" value="P:purine nucleotide biosynthetic process"/>
    <property type="evidence" value="ECO:0007669"/>
    <property type="project" value="UniProtKB-KW"/>
</dbReference>
<dbReference type="EC" id="3.5.4.9" evidence="11"/>
<dbReference type="RefSeq" id="WP_150442596.1">
    <property type="nucleotide sequence ID" value="NZ_VYKL01000047.1"/>
</dbReference>
<evidence type="ECO:0000259" key="13">
    <source>
        <dbReference type="Pfam" id="PF02882"/>
    </source>
</evidence>
<comment type="pathway">
    <text evidence="1 11">One-carbon metabolism; tetrahydrofolate interconversion.</text>
</comment>
<feature type="binding site" evidence="11">
    <location>
        <position position="231"/>
    </location>
    <ligand>
        <name>NADP(+)</name>
        <dbReference type="ChEBI" id="CHEBI:58349"/>
    </ligand>
</feature>
<comment type="caution">
    <text evidence="14">The sequence shown here is derived from an EMBL/GenBank/DDBJ whole genome shotgun (WGS) entry which is preliminary data.</text>
</comment>
<dbReference type="FunFam" id="3.40.50.720:FF:000094">
    <property type="entry name" value="Bifunctional protein FolD"/>
    <property type="match status" value="1"/>
</dbReference>
<feature type="binding site" evidence="11">
    <location>
        <begin position="165"/>
        <end position="167"/>
    </location>
    <ligand>
        <name>NADP(+)</name>
        <dbReference type="ChEBI" id="CHEBI:58349"/>
    </ligand>
</feature>
<dbReference type="Gene3D" id="3.40.50.10860">
    <property type="entry name" value="Leucine Dehydrogenase, chain A, domain 1"/>
    <property type="match status" value="1"/>
</dbReference>
<sequence>MGIKLAGKPVVESLREDIKLRVSALGEKQITPTLLLIRVGAREDDIWYERSILKNCDLLGIQCQVKELPLDVSMEELRQVFHEENHNPHVHGIMIFRPLPEQLDPEEIRNLIDPAKDIDCMSPVNLEKVFEGNSDGFAPCTPKAVIELLKHYEIPLKGANVTVAGRSLVVGKPLAMLLLDEHATVTICHSRTQDMPSVTRQADVVVAAIGKAKFMTEEYFGEGQIVVDVGINDDGTGKIVGDVDYDAAFEKVKAITPATGGIGLITTTILLNHVVQACENITNDNKEHSQV</sequence>
<comment type="function">
    <text evidence="11">Catalyzes the oxidation of 5,10-methylenetetrahydrofolate to 5,10-methenyltetrahydrofolate and then the hydrolysis of 5,10-methenyltetrahydrofolate to 10-formyltetrahydrofolate.</text>
</comment>
<dbReference type="InterPro" id="IPR020630">
    <property type="entry name" value="THF_DH/CycHdrlase_cat_dom"/>
</dbReference>
<gene>
    <name evidence="11" type="primary">folD</name>
    <name evidence="14" type="ORF">F4V44_24295</name>
</gene>
<keyword evidence="2 11" id="KW-0554">One-carbon metabolism</keyword>
<dbReference type="OrthoDB" id="9803580at2"/>
<evidence type="ECO:0000256" key="8">
    <source>
        <dbReference type="ARBA" id="ARBA00023102"/>
    </source>
</evidence>
<comment type="similarity">
    <text evidence="11">Belongs to the tetrahydrofolate dehydrogenase/cyclohydrolase family.</text>
</comment>
<keyword evidence="7 11" id="KW-0560">Oxidoreductase</keyword>
<dbReference type="GO" id="GO:0000105">
    <property type="term" value="P:L-histidine biosynthetic process"/>
    <property type="evidence" value="ECO:0007669"/>
    <property type="project" value="UniProtKB-KW"/>
</dbReference>
<dbReference type="PANTHER" id="PTHR48099">
    <property type="entry name" value="C-1-TETRAHYDROFOLATE SYNTHASE, CYTOPLASMIC-RELATED"/>
    <property type="match status" value="1"/>
</dbReference>
<comment type="subunit">
    <text evidence="11">Homodimer.</text>
</comment>
<evidence type="ECO:0000313" key="14">
    <source>
        <dbReference type="EMBL" id="KAA9014059.1"/>
    </source>
</evidence>
<proteinExistence type="inferred from homology"/>
<evidence type="ECO:0000259" key="12">
    <source>
        <dbReference type="Pfam" id="PF00763"/>
    </source>
</evidence>
<keyword evidence="4 11" id="KW-0658">Purine biosynthesis</keyword>
<dbReference type="Proteomes" id="UP000326671">
    <property type="component" value="Unassembled WGS sequence"/>
</dbReference>
<dbReference type="InterPro" id="IPR036291">
    <property type="entry name" value="NAD(P)-bd_dom_sf"/>
</dbReference>
<dbReference type="Pfam" id="PF00763">
    <property type="entry name" value="THF_DHG_CYH"/>
    <property type="match status" value="1"/>
</dbReference>
<dbReference type="GO" id="GO:0035999">
    <property type="term" value="P:tetrahydrofolate interconversion"/>
    <property type="evidence" value="ECO:0007669"/>
    <property type="project" value="UniProtKB-UniRule"/>
</dbReference>
<comment type="catalytic activity">
    <reaction evidence="11">
        <text>(6R)-5,10-methenyltetrahydrofolate + H2O = (6R)-10-formyltetrahydrofolate + H(+)</text>
        <dbReference type="Rhea" id="RHEA:23700"/>
        <dbReference type="ChEBI" id="CHEBI:15377"/>
        <dbReference type="ChEBI" id="CHEBI:15378"/>
        <dbReference type="ChEBI" id="CHEBI:57455"/>
        <dbReference type="ChEBI" id="CHEBI:195366"/>
        <dbReference type="EC" id="3.5.4.9"/>
    </reaction>
</comment>
<dbReference type="GO" id="GO:0004488">
    <property type="term" value="F:methylenetetrahydrofolate dehydrogenase (NADP+) activity"/>
    <property type="evidence" value="ECO:0007669"/>
    <property type="project" value="UniProtKB-UniRule"/>
</dbReference>
<dbReference type="UniPathway" id="UPA00193"/>
<feature type="domain" description="Tetrahydrofolate dehydrogenase/cyclohydrolase catalytic" evidence="12">
    <location>
        <begin position="5"/>
        <end position="119"/>
    </location>
</feature>
<keyword evidence="9 11" id="KW-0486">Methionine biosynthesis</keyword>
<protein>
    <recommendedName>
        <fullName evidence="11">Bifunctional protein FolD</fullName>
    </recommendedName>
    <domain>
        <recommendedName>
            <fullName evidence="11">Methylenetetrahydrofolate dehydrogenase</fullName>
            <ecNumber evidence="11">1.5.1.5</ecNumber>
        </recommendedName>
    </domain>
    <domain>
        <recommendedName>
            <fullName evidence="11">Methenyltetrahydrofolate cyclohydrolase</fullName>
            <ecNumber evidence="11">3.5.4.9</ecNumber>
        </recommendedName>
    </domain>
</protein>
<accession>A0A5J5H0C7</accession>
<comment type="catalytic activity">
    <reaction evidence="11">
        <text>(6R)-5,10-methylene-5,6,7,8-tetrahydrofolate + NADP(+) = (6R)-5,10-methenyltetrahydrofolate + NADPH</text>
        <dbReference type="Rhea" id="RHEA:22812"/>
        <dbReference type="ChEBI" id="CHEBI:15636"/>
        <dbReference type="ChEBI" id="CHEBI:57455"/>
        <dbReference type="ChEBI" id="CHEBI:57783"/>
        <dbReference type="ChEBI" id="CHEBI:58349"/>
        <dbReference type="EC" id="1.5.1.5"/>
    </reaction>
</comment>
<comment type="caution">
    <text evidence="11">Lacks conserved residue(s) required for the propagation of feature annotation.</text>
</comment>
<evidence type="ECO:0000256" key="11">
    <source>
        <dbReference type="HAMAP-Rule" id="MF_01576"/>
    </source>
</evidence>
<dbReference type="Pfam" id="PF02882">
    <property type="entry name" value="THF_DHG_CYH_C"/>
    <property type="match status" value="1"/>
</dbReference>
<keyword evidence="15" id="KW-1185">Reference proteome</keyword>
<evidence type="ECO:0000256" key="5">
    <source>
        <dbReference type="ARBA" id="ARBA00022801"/>
    </source>
</evidence>
<dbReference type="InterPro" id="IPR000672">
    <property type="entry name" value="THF_DH/CycHdrlase"/>
</dbReference>
<dbReference type="PRINTS" id="PR00085">
    <property type="entry name" value="THFDHDRGNASE"/>
</dbReference>
<dbReference type="GO" id="GO:0004477">
    <property type="term" value="F:methenyltetrahydrofolate cyclohydrolase activity"/>
    <property type="evidence" value="ECO:0007669"/>
    <property type="project" value="UniProtKB-UniRule"/>
</dbReference>
<evidence type="ECO:0000256" key="3">
    <source>
        <dbReference type="ARBA" id="ARBA00022605"/>
    </source>
</evidence>
<name>A0A5J5H0C7_9BACI</name>
<evidence type="ECO:0000256" key="4">
    <source>
        <dbReference type="ARBA" id="ARBA00022755"/>
    </source>
</evidence>
<dbReference type="EC" id="1.5.1.5" evidence="11"/>
<dbReference type="Gene3D" id="3.40.50.720">
    <property type="entry name" value="NAD(P)-binding Rossmann-like Domain"/>
    <property type="match status" value="1"/>
</dbReference>
<dbReference type="SUPFAM" id="SSF51735">
    <property type="entry name" value="NAD(P)-binding Rossmann-fold domains"/>
    <property type="match status" value="1"/>
</dbReference>
<dbReference type="CDD" id="cd01080">
    <property type="entry name" value="NAD_bind_m-THF_DH_Cyclohyd"/>
    <property type="match status" value="1"/>
</dbReference>
<dbReference type="AlphaFoldDB" id="A0A5J5H0C7"/>
<evidence type="ECO:0000256" key="6">
    <source>
        <dbReference type="ARBA" id="ARBA00022857"/>
    </source>
</evidence>
<keyword evidence="8 11" id="KW-0368">Histidine biosynthesis</keyword>
<keyword evidence="10 11" id="KW-0511">Multifunctional enzyme</keyword>
<evidence type="ECO:0000256" key="7">
    <source>
        <dbReference type="ARBA" id="ARBA00023002"/>
    </source>
</evidence>
<organism evidence="14 15">
    <name type="scientific">Niallia endozanthoxylica</name>
    <dbReference type="NCBI Taxonomy" id="2036016"/>
    <lineage>
        <taxon>Bacteria</taxon>
        <taxon>Bacillati</taxon>
        <taxon>Bacillota</taxon>
        <taxon>Bacilli</taxon>
        <taxon>Bacillales</taxon>
        <taxon>Bacillaceae</taxon>
        <taxon>Niallia</taxon>
    </lineage>
</organism>
<keyword evidence="6 11" id="KW-0521">NADP</keyword>
<dbReference type="InterPro" id="IPR046346">
    <property type="entry name" value="Aminoacid_DH-like_N_sf"/>
</dbReference>
<evidence type="ECO:0000313" key="15">
    <source>
        <dbReference type="Proteomes" id="UP000326671"/>
    </source>
</evidence>
<evidence type="ECO:0000256" key="10">
    <source>
        <dbReference type="ARBA" id="ARBA00023268"/>
    </source>
</evidence>
<dbReference type="SUPFAM" id="SSF53223">
    <property type="entry name" value="Aminoacid dehydrogenase-like, N-terminal domain"/>
    <property type="match status" value="1"/>
</dbReference>
<reference evidence="14 15" key="1">
    <citation type="submission" date="2019-09" db="EMBL/GenBank/DDBJ databases">
        <title>Whole genome sequences of isolates from the Mars Exploration Rovers.</title>
        <authorList>
            <person name="Seuylemezian A."/>
            <person name="Vaishampayan P."/>
        </authorList>
    </citation>
    <scope>NUCLEOTIDE SEQUENCE [LARGE SCALE GENOMIC DNA]</scope>
    <source>
        <strain evidence="14 15">MER_TA_151</strain>
    </source>
</reference>
<dbReference type="GO" id="GO:0005829">
    <property type="term" value="C:cytosol"/>
    <property type="evidence" value="ECO:0007669"/>
    <property type="project" value="TreeGrafter"/>
</dbReference>
<dbReference type="PANTHER" id="PTHR48099:SF5">
    <property type="entry name" value="C-1-TETRAHYDROFOLATE SYNTHASE, CYTOPLASMIC"/>
    <property type="match status" value="1"/>
</dbReference>
<dbReference type="HAMAP" id="MF_01576">
    <property type="entry name" value="THF_DHG_CYH"/>
    <property type="match status" value="1"/>
</dbReference>
<evidence type="ECO:0000256" key="1">
    <source>
        <dbReference type="ARBA" id="ARBA00004777"/>
    </source>
</evidence>
<dbReference type="EMBL" id="VYKL01000047">
    <property type="protein sequence ID" value="KAA9014059.1"/>
    <property type="molecule type" value="Genomic_DNA"/>
</dbReference>
<evidence type="ECO:0000256" key="2">
    <source>
        <dbReference type="ARBA" id="ARBA00022563"/>
    </source>
</evidence>
<keyword evidence="3 11" id="KW-0028">Amino-acid biosynthesis</keyword>
<evidence type="ECO:0000256" key="9">
    <source>
        <dbReference type="ARBA" id="ARBA00023167"/>
    </source>
</evidence>
<feature type="domain" description="Tetrahydrofolate dehydrogenase/cyclohydrolase NAD(P)-binding" evidence="13">
    <location>
        <begin position="139"/>
        <end position="280"/>
    </location>
</feature>
<keyword evidence="5 11" id="KW-0378">Hydrolase</keyword>
<dbReference type="InterPro" id="IPR020631">
    <property type="entry name" value="THF_DH/CycHdrlase_NAD-bd_dom"/>
</dbReference>